<keyword evidence="2" id="KW-1185">Reference proteome</keyword>
<dbReference type="Proteomes" id="UP000576082">
    <property type="component" value="Unassembled WGS sequence"/>
</dbReference>
<dbReference type="EMBL" id="JABANE010000140">
    <property type="protein sequence ID" value="NME72183.1"/>
    <property type="molecule type" value="Genomic_DNA"/>
</dbReference>
<comment type="caution">
    <text evidence="1">The sequence shown here is derived from an EMBL/GenBank/DDBJ whole genome shotgun (WGS) entry which is preliminary data.</text>
</comment>
<protein>
    <submittedName>
        <fullName evidence="1">Uncharacterized protein</fullName>
    </submittedName>
</protein>
<sequence>MRQLRTELKNETIEISTKLIQIEESNEPKRLYSQQDKLQFLQEKYPALKTLQQKLGLDFD</sequence>
<reference evidence="1 2" key="1">
    <citation type="submission" date="2020-04" db="EMBL/GenBank/DDBJ databases">
        <title>Flammeovirga sp. SR4, a novel species isolated from seawater.</title>
        <authorList>
            <person name="Wang X."/>
        </authorList>
    </citation>
    <scope>NUCLEOTIDE SEQUENCE [LARGE SCALE GENOMIC DNA]</scope>
    <source>
        <strain evidence="1 2">ATCC 23126</strain>
    </source>
</reference>
<dbReference type="AlphaFoldDB" id="A0A7X9S0J8"/>
<evidence type="ECO:0000313" key="1">
    <source>
        <dbReference type="EMBL" id="NME72183.1"/>
    </source>
</evidence>
<proteinExistence type="predicted"/>
<evidence type="ECO:0000313" key="2">
    <source>
        <dbReference type="Proteomes" id="UP000576082"/>
    </source>
</evidence>
<organism evidence="1 2">
    <name type="scientific">Flammeovirga aprica JL-4</name>
    <dbReference type="NCBI Taxonomy" id="694437"/>
    <lineage>
        <taxon>Bacteria</taxon>
        <taxon>Pseudomonadati</taxon>
        <taxon>Bacteroidota</taxon>
        <taxon>Cytophagia</taxon>
        <taxon>Cytophagales</taxon>
        <taxon>Flammeovirgaceae</taxon>
        <taxon>Flammeovirga</taxon>
    </lineage>
</organism>
<dbReference type="RefSeq" id="WP_169660376.1">
    <property type="nucleotide sequence ID" value="NZ_JABANE010000140.1"/>
</dbReference>
<gene>
    <name evidence="1" type="ORF">HHU12_29750</name>
</gene>
<accession>A0A7X9S0J8</accession>
<name>A0A7X9S0J8_9BACT</name>